<feature type="region of interest" description="Disordered" evidence="6">
    <location>
        <begin position="209"/>
        <end position="281"/>
    </location>
</feature>
<dbReference type="PANTHER" id="PTHR43738:SF2">
    <property type="entry name" value="ABC TRANSPORTER PERMEASE"/>
    <property type="match status" value="1"/>
</dbReference>
<comment type="caution">
    <text evidence="10">The sequence shown here is derived from an EMBL/GenBank/DDBJ whole genome shotgun (WGS) entry which is preliminary data.</text>
</comment>
<dbReference type="OrthoDB" id="9784014at2"/>
<evidence type="ECO:0000256" key="2">
    <source>
        <dbReference type="ARBA" id="ARBA00022475"/>
    </source>
</evidence>
<reference evidence="10 11" key="1">
    <citation type="submission" date="2018-07" db="EMBL/GenBank/DDBJ databases">
        <title>Modular assembly of carbohydrate-degrading microbial communities in the ocean.</title>
        <authorList>
            <person name="Enke T.N."/>
            <person name="Datta M.S."/>
            <person name="Schwartzman J.A."/>
            <person name="Cermak N."/>
            <person name="Schmitz D.A."/>
            <person name="Barrere J."/>
            <person name="Cordero O.X."/>
        </authorList>
    </citation>
    <scope>NUCLEOTIDE SEQUENCE [LARGE SCALE GENOMIC DNA]</scope>
    <source>
        <strain evidence="10 11">C3M10</strain>
    </source>
</reference>
<keyword evidence="5 7" id="KW-0472">Membrane</keyword>
<keyword evidence="2" id="KW-1003">Cell membrane</keyword>
<evidence type="ECO:0000259" key="9">
    <source>
        <dbReference type="Pfam" id="PF12704"/>
    </source>
</evidence>
<evidence type="ECO:0000313" key="10">
    <source>
        <dbReference type="EMBL" id="RBW60609.1"/>
    </source>
</evidence>
<evidence type="ECO:0000256" key="5">
    <source>
        <dbReference type="ARBA" id="ARBA00023136"/>
    </source>
</evidence>
<dbReference type="Pfam" id="PF12704">
    <property type="entry name" value="MacB_PCD"/>
    <property type="match status" value="1"/>
</dbReference>
<gene>
    <name evidence="10" type="ORF">DS909_04080</name>
</gene>
<evidence type="ECO:0000259" key="8">
    <source>
        <dbReference type="Pfam" id="PF02687"/>
    </source>
</evidence>
<feature type="transmembrane region" description="Helical" evidence="7">
    <location>
        <begin position="335"/>
        <end position="360"/>
    </location>
</feature>
<dbReference type="InterPro" id="IPR003838">
    <property type="entry name" value="ABC3_permease_C"/>
</dbReference>
<feature type="domain" description="ABC3 transporter permease C-terminal" evidence="8">
    <location>
        <begin position="340"/>
        <end position="457"/>
    </location>
</feature>
<dbReference type="RefSeq" id="WP_113822159.1">
    <property type="nucleotide sequence ID" value="NZ_QOCE01000011.1"/>
</dbReference>
<evidence type="ECO:0000256" key="1">
    <source>
        <dbReference type="ARBA" id="ARBA00004651"/>
    </source>
</evidence>
<dbReference type="InterPro" id="IPR025857">
    <property type="entry name" value="MacB_PCD"/>
</dbReference>
<feature type="compositionally biased region" description="Basic and acidic residues" evidence="6">
    <location>
        <begin position="231"/>
        <end position="281"/>
    </location>
</feature>
<evidence type="ECO:0000256" key="7">
    <source>
        <dbReference type="SAM" id="Phobius"/>
    </source>
</evidence>
<evidence type="ECO:0000256" key="4">
    <source>
        <dbReference type="ARBA" id="ARBA00022989"/>
    </source>
</evidence>
<comment type="subcellular location">
    <subcellularLocation>
        <location evidence="1">Cell membrane</location>
        <topology evidence="1">Multi-pass membrane protein</topology>
    </subcellularLocation>
</comment>
<dbReference type="EMBL" id="QOCE01000011">
    <property type="protein sequence ID" value="RBW60609.1"/>
    <property type="molecule type" value="Genomic_DNA"/>
</dbReference>
<dbReference type="InterPro" id="IPR051125">
    <property type="entry name" value="ABC-4/HrtB_transporter"/>
</dbReference>
<feature type="transmembrane region" description="Helical" evidence="7">
    <location>
        <begin position="14"/>
        <end position="33"/>
    </location>
</feature>
<dbReference type="GO" id="GO:0005886">
    <property type="term" value="C:plasma membrane"/>
    <property type="evidence" value="ECO:0007669"/>
    <property type="project" value="UniProtKB-SubCell"/>
</dbReference>
<name>A0A366X7S0_9RHOB</name>
<keyword evidence="4 7" id="KW-1133">Transmembrane helix</keyword>
<feature type="domain" description="MacB-like periplasmic core" evidence="9">
    <location>
        <begin position="17"/>
        <end position="207"/>
    </location>
</feature>
<organism evidence="10 11">
    <name type="scientific">Phaeobacter gallaeciensis</name>
    <dbReference type="NCBI Taxonomy" id="60890"/>
    <lineage>
        <taxon>Bacteria</taxon>
        <taxon>Pseudomonadati</taxon>
        <taxon>Pseudomonadota</taxon>
        <taxon>Alphaproteobacteria</taxon>
        <taxon>Rhodobacterales</taxon>
        <taxon>Roseobacteraceae</taxon>
        <taxon>Phaeobacter</taxon>
    </lineage>
</organism>
<dbReference type="Proteomes" id="UP000252706">
    <property type="component" value="Unassembled WGS sequence"/>
</dbReference>
<dbReference type="PANTHER" id="PTHR43738">
    <property type="entry name" value="ABC TRANSPORTER, MEMBRANE PROTEIN"/>
    <property type="match status" value="1"/>
</dbReference>
<dbReference type="AlphaFoldDB" id="A0A366X7S0"/>
<evidence type="ECO:0000256" key="6">
    <source>
        <dbReference type="SAM" id="MobiDB-lite"/>
    </source>
</evidence>
<feature type="transmembrane region" description="Helical" evidence="7">
    <location>
        <begin position="433"/>
        <end position="454"/>
    </location>
</feature>
<keyword evidence="3 7" id="KW-0812">Transmembrane</keyword>
<sequence length="466" mass="49774">MLDLCLKSLLNRRFVAGLTVLSIALSVALILGVERLRTEARAGFANSASGVDLIVAARGNDVQILMATVFGVGSTGTGISWESYEMVEDMPGIDWAVPLMMGDSHRGYPVIGTSNAYFKRFRHSGGKPLVFAQGQAFDDPMGAVVGAEVAQAFGYAPGAEIVNAHGSGAVSFDVHDDAPFTVSGVLEPTGTAVDRMVFVSIAGFDTLHQDALPENADPFGRARENEDDEEPAQHEEGETAHSAEEDHDEHKEHVAKEVHDEHLHDDDHDEHVGDTHDDHGHEPATINAIFAGLENKSAVLSIQRQLAQYRGDALTAVMPNVALLQLWSITGTAEIALRLMAGAVALAGVIGLVVMLSAALDARRREFAILRSVGATPYNIFTLIIFEAVLLLLMGILLGYFVLTGVTIVANPILAAEFGLRIGLGLPTLREVVLVALVFFSGLIAGAIPALRVYRMTLADGLSMRL</sequence>
<dbReference type="Pfam" id="PF02687">
    <property type="entry name" value="FtsX"/>
    <property type="match status" value="1"/>
</dbReference>
<protein>
    <submittedName>
        <fullName evidence="10">ABC transporter permease</fullName>
    </submittedName>
</protein>
<evidence type="ECO:0000256" key="3">
    <source>
        <dbReference type="ARBA" id="ARBA00022692"/>
    </source>
</evidence>
<evidence type="ECO:0000313" key="11">
    <source>
        <dbReference type="Proteomes" id="UP000252706"/>
    </source>
</evidence>
<proteinExistence type="predicted"/>
<feature type="transmembrane region" description="Helical" evidence="7">
    <location>
        <begin position="380"/>
        <end position="413"/>
    </location>
</feature>
<accession>A0A366X7S0</accession>